<dbReference type="SUPFAM" id="SSF50129">
    <property type="entry name" value="GroES-like"/>
    <property type="match status" value="1"/>
</dbReference>
<name>A0A6J4L991_9ACTN</name>
<accession>A0A6J4L991</accession>
<evidence type="ECO:0008006" key="2">
    <source>
        <dbReference type="Google" id="ProtNLM"/>
    </source>
</evidence>
<proteinExistence type="predicted"/>
<dbReference type="InterPro" id="IPR011032">
    <property type="entry name" value="GroES-like_sf"/>
</dbReference>
<gene>
    <name evidence="1" type="ORF">AVDCRST_MAG48-2963</name>
</gene>
<dbReference type="AlphaFoldDB" id="A0A6J4L991"/>
<dbReference type="EMBL" id="CADCTS010000424">
    <property type="protein sequence ID" value="CAA9327257.1"/>
    <property type="molecule type" value="Genomic_DNA"/>
</dbReference>
<feature type="non-terminal residue" evidence="1">
    <location>
        <position position="36"/>
    </location>
</feature>
<sequence>MTDLPSTMTAAVMHAPGDIRVEEVPVPAPGPGEVLL</sequence>
<evidence type="ECO:0000313" key="1">
    <source>
        <dbReference type="EMBL" id="CAA9327257.1"/>
    </source>
</evidence>
<organism evidence="1">
    <name type="scientific">uncultured Friedmanniella sp</name>
    <dbReference type="NCBI Taxonomy" id="335381"/>
    <lineage>
        <taxon>Bacteria</taxon>
        <taxon>Bacillati</taxon>
        <taxon>Actinomycetota</taxon>
        <taxon>Actinomycetes</taxon>
        <taxon>Propionibacteriales</taxon>
        <taxon>Nocardioidaceae</taxon>
        <taxon>Friedmanniella</taxon>
        <taxon>environmental samples</taxon>
    </lineage>
</organism>
<dbReference type="Gene3D" id="3.90.180.10">
    <property type="entry name" value="Medium-chain alcohol dehydrogenases, catalytic domain"/>
    <property type="match status" value="1"/>
</dbReference>
<reference evidence="1" key="1">
    <citation type="submission" date="2020-02" db="EMBL/GenBank/DDBJ databases">
        <authorList>
            <person name="Meier V. D."/>
        </authorList>
    </citation>
    <scope>NUCLEOTIDE SEQUENCE</scope>
    <source>
        <strain evidence="1">AVDCRST_MAG48</strain>
    </source>
</reference>
<protein>
    <recommendedName>
        <fullName evidence="2">Alcohol dehydrogenase</fullName>
    </recommendedName>
</protein>